<feature type="transmembrane region" description="Helical" evidence="1">
    <location>
        <begin position="37"/>
        <end position="57"/>
    </location>
</feature>
<protein>
    <submittedName>
        <fullName evidence="2">Uncharacterized protein</fullName>
    </submittedName>
</protein>
<name>A0AAW7DFV8_9FLAO</name>
<organism evidence="2 3">
    <name type="scientific">Empedobacter falsenii</name>
    <dbReference type="NCBI Taxonomy" id="343874"/>
    <lineage>
        <taxon>Bacteria</taxon>
        <taxon>Pseudomonadati</taxon>
        <taxon>Bacteroidota</taxon>
        <taxon>Flavobacteriia</taxon>
        <taxon>Flavobacteriales</taxon>
        <taxon>Weeksellaceae</taxon>
        <taxon>Empedobacter</taxon>
    </lineage>
</organism>
<keyword evidence="1" id="KW-0812">Transmembrane</keyword>
<comment type="caution">
    <text evidence="2">The sequence shown here is derived from an EMBL/GenBank/DDBJ whole genome shotgun (WGS) entry which is preliminary data.</text>
</comment>
<keyword evidence="1" id="KW-1133">Transmembrane helix</keyword>
<accession>A0AAW7DFV8</accession>
<evidence type="ECO:0000256" key="1">
    <source>
        <dbReference type="SAM" id="Phobius"/>
    </source>
</evidence>
<evidence type="ECO:0000313" key="3">
    <source>
        <dbReference type="Proteomes" id="UP001173578"/>
    </source>
</evidence>
<reference evidence="2" key="1">
    <citation type="submission" date="2020-06" db="EMBL/GenBank/DDBJ databases">
        <authorList>
            <person name="Dong N."/>
        </authorList>
    </citation>
    <scope>NUCLEOTIDE SEQUENCE</scope>
    <source>
        <strain evidence="2">210</strain>
    </source>
</reference>
<dbReference type="AlphaFoldDB" id="A0AAW7DFV8"/>
<feature type="transmembrane region" description="Helical" evidence="1">
    <location>
        <begin position="12"/>
        <end position="31"/>
    </location>
</feature>
<reference evidence="2" key="2">
    <citation type="journal article" date="2022" name="Sci. Total Environ.">
        <title>Prevalence, transmission, and molecular epidemiology of tet(X)-positive bacteria among humans, animals, and environmental niches in China: An epidemiological, and genomic-based study.</title>
        <authorList>
            <person name="Dong N."/>
            <person name="Zeng Y."/>
            <person name="Cai C."/>
            <person name="Sun C."/>
            <person name="Lu J."/>
            <person name="Liu C."/>
            <person name="Zhou H."/>
            <person name="Sun Q."/>
            <person name="Shu L."/>
            <person name="Wang H."/>
            <person name="Wang Y."/>
            <person name="Wang S."/>
            <person name="Wu C."/>
            <person name="Chan E.W."/>
            <person name="Chen G."/>
            <person name="Shen Z."/>
            <person name="Chen S."/>
            <person name="Zhang R."/>
        </authorList>
    </citation>
    <scope>NUCLEOTIDE SEQUENCE</scope>
    <source>
        <strain evidence="2">210</strain>
    </source>
</reference>
<dbReference type="RefSeq" id="WP_286485522.1">
    <property type="nucleotide sequence ID" value="NZ_JACALR010000002.1"/>
</dbReference>
<dbReference type="Proteomes" id="UP001173578">
    <property type="component" value="Unassembled WGS sequence"/>
</dbReference>
<evidence type="ECO:0000313" key="2">
    <source>
        <dbReference type="EMBL" id="MDM1550871.1"/>
    </source>
</evidence>
<keyword evidence="1" id="KW-0472">Membrane</keyword>
<dbReference type="EMBL" id="JACALR010000002">
    <property type="protein sequence ID" value="MDM1550871.1"/>
    <property type="molecule type" value="Genomic_DNA"/>
</dbReference>
<gene>
    <name evidence="2" type="ORF">HX095_06555</name>
</gene>
<proteinExistence type="predicted"/>
<sequence>MKNKALKIILKFSYYALCGYLVGLLISYISPTGTSQNAPFTCVVGSMTFLFFKDYIIPYYRNQIQQK</sequence>